<dbReference type="RefSeq" id="XP_001298563.1">
    <property type="nucleotide sequence ID" value="XM_001298562.1"/>
</dbReference>
<evidence type="ECO:0000313" key="3">
    <source>
        <dbReference type="EMBL" id="EAX85633.1"/>
    </source>
</evidence>
<keyword evidence="2" id="KW-1133">Transmembrane helix</keyword>
<reference evidence="3" key="1">
    <citation type="submission" date="2006-10" db="EMBL/GenBank/DDBJ databases">
        <authorList>
            <person name="Amadeo P."/>
            <person name="Zhao Q."/>
            <person name="Wortman J."/>
            <person name="Fraser-Liggett C."/>
            <person name="Carlton J."/>
        </authorList>
    </citation>
    <scope>NUCLEOTIDE SEQUENCE</scope>
    <source>
        <strain evidence="3">G3</strain>
    </source>
</reference>
<dbReference type="PANTHER" id="PTHR16861">
    <property type="entry name" value="GLYCOPROTEIN 38"/>
    <property type="match status" value="1"/>
</dbReference>
<organism evidence="3 4">
    <name type="scientific">Trichomonas vaginalis (strain ATCC PRA-98 / G3)</name>
    <dbReference type="NCBI Taxonomy" id="412133"/>
    <lineage>
        <taxon>Eukaryota</taxon>
        <taxon>Metamonada</taxon>
        <taxon>Parabasalia</taxon>
        <taxon>Trichomonadida</taxon>
        <taxon>Trichomonadidae</taxon>
        <taxon>Trichomonas</taxon>
    </lineage>
</organism>
<name>A2GB33_TRIV3</name>
<sequence length="649" mass="72458">MLALISSLICIRYPNPAADLLQCDYSNTYRPYTQNYDYRLPEVYTFTLKTIICISGPFLIEADEDIKVTVKFATYNSKTGSFDYSSQVVYNNPFSIQGDKSNKGVPVSVIQSQSGFSISGQIVALPESTKGGDAELISVFTTRDTLSEKFHMILNEDEDGPGFKRFLSITSFGIKQRTLKMLKTKSESPTLLSHSGTGYYGSSVQDQIVGGVAYTVNTNEDKNAEYSFDDMFDITLSSTSSSGSISNNLFGEDVFYVLPPGAGAKTKKQVEEYTKTAVVFGTDYPKPAGKEFDTSGCPRSNQPEQKRFQPSKILEIGRNSYACLYGDFVFASKDDFIVNSKFKKDTKSSYEQFKNPFVITQYQGDTKPVIHKVFCADKNKICKVQAVPTVPSVNDTDHAYQMKSIFTTKGPFTGEFNFNNSRYNTTKIALTIFSKNNLNITIETDHRLVIGLIYNETDAYEDTLLRKHLQVISDAYERKLSRINDHAAGMFRVKATKIKEKKSSADEEESFFEDDIWYTIPATGGGSNLTQVEEYSKQTKASKHVVGGLSGGAIAGIVIAILIVIAIIVVLVLFLVLRNKSSSSNEKSEKEMEEKSEKKPENKPEEKHEEKKEEMSESSSSSKSKSKNEQDNKEPENMNTNNVETKEML</sequence>
<reference evidence="3" key="2">
    <citation type="journal article" date="2007" name="Science">
        <title>Draft genome sequence of the sexually transmitted pathogen Trichomonas vaginalis.</title>
        <authorList>
            <person name="Carlton J.M."/>
            <person name="Hirt R.P."/>
            <person name="Silva J.C."/>
            <person name="Delcher A.L."/>
            <person name="Schatz M."/>
            <person name="Zhao Q."/>
            <person name="Wortman J.R."/>
            <person name="Bidwell S.L."/>
            <person name="Alsmark U.C.M."/>
            <person name="Besteiro S."/>
            <person name="Sicheritz-Ponten T."/>
            <person name="Noel C.J."/>
            <person name="Dacks J.B."/>
            <person name="Foster P.G."/>
            <person name="Simillion C."/>
            <person name="Van de Peer Y."/>
            <person name="Miranda-Saavedra D."/>
            <person name="Barton G.J."/>
            <person name="Westrop G.D."/>
            <person name="Mueller S."/>
            <person name="Dessi D."/>
            <person name="Fiori P.L."/>
            <person name="Ren Q."/>
            <person name="Paulsen I."/>
            <person name="Zhang H."/>
            <person name="Bastida-Corcuera F.D."/>
            <person name="Simoes-Barbosa A."/>
            <person name="Brown M.T."/>
            <person name="Hayes R.D."/>
            <person name="Mukherjee M."/>
            <person name="Okumura C.Y."/>
            <person name="Schneider R."/>
            <person name="Smith A.J."/>
            <person name="Vanacova S."/>
            <person name="Villalvazo M."/>
            <person name="Haas B.J."/>
            <person name="Pertea M."/>
            <person name="Feldblyum T.V."/>
            <person name="Utterback T.R."/>
            <person name="Shu C.L."/>
            <person name="Osoegawa K."/>
            <person name="de Jong P.J."/>
            <person name="Hrdy I."/>
            <person name="Horvathova L."/>
            <person name="Zubacova Z."/>
            <person name="Dolezal P."/>
            <person name="Malik S.B."/>
            <person name="Logsdon J.M. Jr."/>
            <person name="Henze K."/>
            <person name="Gupta A."/>
            <person name="Wang C.C."/>
            <person name="Dunne R.L."/>
            <person name="Upcroft J.A."/>
            <person name="Upcroft P."/>
            <person name="White O."/>
            <person name="Salzberg S.L."/>
            <person name="Tang P."/>
            <person name="Chiu C.-H."/>
            <person name="Lee Y.-S."/>
            <person name="Embley T.M."/>
            <person name="Coombs G.H."/>
            <person name="Mottram J.C."/>
            <person name="Tachezy J."/>
            <person name="Fraser-Liggett C.M."/>
            <person name="Johnson P.J."/>
        </authorList>
    </citation>
    <scope>NUCLEOTIDE SEQUENCE [LARGE SCALE GENOMIC DNA]</scope>
    <source>
        <strain evidence="3">G3</strain>
    </source>
</reference>
<gene>
    <name evidence="3" type="ORF">TVAG_602260</name>
</gene>
<keyword evidence="4" id="KW-1185">Reference proteome</keyword>
<proteinExistence type="predicted"/>
<keyword evidence="2" id="KW-0472">Membrane</keyword>
<feature type="compositionally biased region" description="Basic and acidic residues" evidence="1">
    <location>
        <begin position="626"/>
        <end position="636"/>
    </location>
</feature>
<dbReference type="KEGG" id="tva:4743274"/>
<dbReference type="EMBL" id="DS114876">
    <property type="protein sequence ID" value="EAX85633.1"/>
    <property type="molecule type" value="Genomic_DNA"/>
</dbReference>
<keyword evidence="2" id="KW-0812">Transmembrane</keyword>
<feature type="region of interest" description="Disordered" evidence="1">
    <location>
        <begin position="583"/>
        <end position="649"/>
    </location>
</feature>
<dbReference type="VEuPathDB" id="TrichDB:TVAG_602260"/>
<evidence type="ECO:0000256" key="1">
    <source>
        <dbReference type="SAM" id="MobiDB-lite"/>
    </source>
</evidence>
<dbReference type="PANTHER" id="PTHR16861:SF4">
    <property type="entry name" value="SH3 DOMAIN PROTEIN (AFU_ORTHOLOGUE AFUA_1G13610)"/>
    <property type="match status" value="1"/>
</dbReference>
<accession>A2GB33</accession>
<feature type="compositionally biased region" description="Basic and acidic residues" evidence="1">
    <location>
        <begin position="586"/>
        <end position="615"/>
    </location>
</feature>
<protein>
    <submittedName>
        <fullName evidence="3">Uncharacterized protein</fullName>
    </submittedName>
</protein>
<dbReference type="VEuPathDB" id="TrichDB:TVAGG3_0792260"/>
<evidence type="ECO:0000313" key="4">
    <source>
        <dbReference type="Proteomes" id="UP000001542"/>
    </source>
</evidence>
<dbReference type="AlphaFoldDB" id="A2GB33"/>
<evidence type="ECO:0000256" key="2">
    <source>
        <dbReference type="SAM" id="Phobius"/>
    </source>
</evidence>
<dbReference type="InParanoid" id="A2GB33"/>
<dbReference type="Proteomes" id="UP000001542">
    <property type="component" value="Unassembled WGS sequence"/>
</dbReference>
<feature type="transmembrane region" description="Helical" evidence="2">
    <location>
        <begin position="553"/>
        <end position="577"/>
    </location>
</feature>